<protein>
    <submittedName>
        <fullName evidence="3">Predicted ATPase, AAA+ ATPase superfamily</fullName>
    </submittedName>
</protein>
<dbReference type="EMBL" id="FXTE01000002">
    <property type="protein sequence ID" value="SMO56288.1"/>
    <property type="molecule type" value="Genomic_DNA"/>
</dbReference>
<name>A0A521CA56_9RHOB</name>
<gene>
    <name evidence="3" type="ORF">SAMN06265380_102277</name>
</gene>
<organism evidence="3 4">
    <name type="scientific">Ruegeria faecimaris</name>
    <dbReference type="NCBI Taxonomy" id="686389"/>
    <lineage>
        <taxon>Bacteria</taxon>
        <taxon>Pseudomonadati</taxon>
        <taxon>Pseudomonadota</taxon>
        <taxon>Alphaproteobacteria</taxon>
        <taxon>Rhodobacterales</taxon>
        <taxon>Roseobacteraceae</taxon>
        <taxon>Ruegeria</taxon>
    </lineage>
</organism>
<feature type="region of interest" description="Disordered" evidence="1">
    <location>
        <begin position="572"/>
        <end position="600"/>
    </location>
</feature>
<dbReference type="InterPro" id="IPR041664">
    <property type="entry name" value="AAA_16"/>
</dbReference>
<reference evidence="3 4" key="1">
    <citation type="submission" date="2017-05" db="EMBL/GenBank/DDBJ databases">
        <authorList>
            <person name="Varghese N."/>
            <person name="Submissions S."/>
        </authorList>
    </citation>
    <scope>NUCLEOTIDE SEQUENCE [LARGE SCALE GENOMIC DNA]</scope>
    <source>
        <strain evidence="3 4">DSM 28009</strain>
    </source>
</reference>
<dbReference type="Gene3D" id="3.40.50.300">
    <property type="entry name" value="P-loop containing nucleotide triphosphate hydrolases"/>
    <property type="match status" value="1"/>
</dbReference>
<evidence type="ECO:0000256" key="1">
    <source>
        <dbReference type="SAM" id="MobiDB-lite"/>
    </source>
</evidence>
<dbReference type="AlphaFoldDB" id="A0A521CA56"/>
<dbReference type="Proteomes" id="UP000319555">
    <property type="component" value="Unassembled WGS sequence"/>
</dbReference>
<dbReference type="Pfam" id="PF13191">
    <property type="entry name" value="AAA_16"/>
    <property type="match status" value="1"/>
</dbReference>
<proteinExistence type="predicted"/>
<keyword evidence="4" id="KW-1185">Reference proteome</keyword>
<dbReference type="OrthoDB" id="7782625at2"/>
<evidence type="ECO:0000313" key="4">
    <source>
        <dbReference type="Proteomes" id="UP000319555"/>
    </source>
</evidence>
<feature type="domain" description="Orc1-like AAA ATPase" evidence="2">
    <location>
        <begin position="162"/>
        <end position="318"/>
    </location>
</feature>
<sequence>MNQAQEELRSRLLRAAALRGAFEPRQLMREVLSEDEYGNRVLRARLMSSLRELSHVDKSGSSTKWILRLTARHRELSGIEEFDSAATQTDIVQALSGREGFAPGALDHLIEAETDEQNLSQHLVTLERAGQKAPGYDRLFRLRSRLNLLRRERRSKERLGEKFVGRVSEIDKIQRWIDHPMRSAPLKTLHIEGQYGIGKSYLLERIIQITSEREDVILIRLDFDQPSLQTGPIFEEISRQIGTAIPQAAPELRKLRLRYSEQVTREIYESSDLTPRQLIRAMINAVADAGLRLVILLDTLEVLHGQGATFVNNLMNDLDRFVEKEQIEVSIISAGRGPIFGEDHPRRGEYIKLDQIEDELVNQTLDEAGIPEEFRDQIILRCQGNPLKLRLLIDEVQTEGRLAEVTEDENDPIAAGIVNRAITSRLPVHLRGIANYGLVLSEINADNLNGIVAPALGLGDLSSEAGTIVADLGLQSWLMDAATDGQLTHKADMRRDLLEPTYNQSPVETAEVNRAACDYYADRDPLLFLYHSLQLMRVGEAPPSINPSLAERFPEQLLKELPIDAQDLIRQARGQRSAPVQETKQREYGATGLDSGSELPPENLVQVESKAATARARIVKGRGYVAAPDSRAVKDLRAMLEQGQRREATHIIREGLKGAYDPASEVGILILCHNWQSGHWSMARSLFNLLPADTLLREAQQRPELEGRMLLEIYAEFEFEELVNRLRDKDFRDIALRVVNSSSRIGMQSAALEFALLATGMSFEGDHEVLGLIAPYLDHGPRELTYERLRFAGGIRQEFGLEYSEPDMPNPDLPTDDYGLALAPLNPYFDRMLALVEEFQVSGRGRVLSDLSNLATGLYEAADIFAPGLQGIDDAMAQMSDRPTDVLSLLRAMGLTADWAEGYSFYHPIPDLPTLARAARRWQQVIGGYWAFPSPPPPEWNSTRKWSDLTSSRTVDLLERGSHGLADRVLNFWADPLNEGRGKSTQTLQRRLAPVARGLTHGSGTEEILGWLTKSRAPVVFHPALTMFAETGRGPKYLDP</sequence>
<dbReference type="InterPro" id="IPR027417">
    <property type="entry name" value="P-loop_NTPase"/>
</dbReference>
<accession>A0A521CA56</accession>
<dbReference type="RefSeq" id="WP_142635692.1">
    <property type="nucleotide sequence ID" value="NZ_FXTE01000002.1"/>
</dbReference>
<evidence type="ECO:0000313" key="3">
    <source>
        <dbReference type="EMBL" id="SMO56288.1"/>
    </source>
</evidence>
<evidence type="ECO:0000259" key="2">
    <source>
        <dbReference type="Pfam" id="PF13191"/>
    </source>
</evidence>
<dbReference type="SUPFAM" id="SSF52540">
    <property type="entry name" value="P-loop containing nucleoside triphosphate hydrolases"/>
    <property type="match status" value="1"/>
</dbReference>